<accession>A0A6J4K396</accession>
<dbReference type="AlphaFoldDB" id="A0A6J4K396"/>
<dbReference type="EMBL" id="CADCTW010000001">
    <property type="protein sequence ID" value="CAA9294591.1"/>
    <property type="molecule type" value="Genomic_DNA"/>
</dbReference>
<name>A0A6J4K396_9BACT</name>
<protein>
    <submittedName>
        <fullName evidence="2">Uncharacterized protein</fullName>
    </submittedName>
</protein>
<feature type="region of interest" description="Disordered" evidence="1">
    <location>
        <begin position="1"/>
        <end position="76"/>
    </location>
</feature>
<feature type="compositionally biased region" description="Basic and acidic residues" evidence="1">
    <location>
        <begin position="22"/>
        <end position="34"/>
    </location>
</feature>
<feature type="non-terminal residue" evidence="2">
    <location>
        <position position="541"/>
    </location>
</feature>
<feature type="region of interest" description="Disordered" evidence="1">
    <location>
        <begin position="130"/>
        <end position="158"/>
    </location>
</feature>
<feature type="region of interest" description="Disordered" evidence="1">
    <location>
        <begin position="181"/>
        <end position="219"/>
    </location>
</feature>
<feature type="compositionally biased region" description="Gly residues" evidence="1">
    <location>
        <begin position="344"/>
        <end position="357"/>
    </location>
</feature>
<feature type="compositionally biased region" description="Low complexity" evidence="1">
    <location>
        <begin position="293"/>
        <end position="319"/>
    </location>
</feature>
<feature type="compositionally biased region" description="Low complexity" evidence="1">
    <location>
        <begin position="423"/>
        <end position="437"/>
    </location>
</feature>
<organism evidence="2">
    <name type="scientific">uncultured Gemmatimonadota bacterium</name>
    <dbReference type="NCBI Taxonomy" id="203437"/>
    <lineage>
        <taxon>Bacteria</taxon>
        <taxon>Pseudomonadati</taxon>
        <taxon>Gemmatimonadota</taxon>
        <taxon>environmental samples</taxon>
    </lineage>
</organism>
<proteinExistence type="predicted"/>
<feature type="region of interest" description="Disordered" evidence="1">
    <location>
        <begin position="339"/>
        <end position="519"/>
    </location>
</feature>
<feature type="compositionally biased region" description="Basic residues" evidence="1">
    <location>
        <begin position="52"/>
        <end position="73"/>
    </location>
</feature>
<reference evidence="2" key="1">
    <citation type="submission" date="2020-02" db="EMBL/GenBank/DDBJ databases">
        <authorList>
            <person name="Meier V. D."/>
        </authorList>
    </citation>
    <scope>NUCLEOTIDE SEQUENCE</scope>
    <source>
        <strain evidence="2">AVDCRST_MAG68</strain>
    </source>
</reference>
<gene>
    <name evidence="2" type="ORF">AVDCRST_MAG68-1736</name>
</gene>
<feature type="compositionally biased region" description="Gly residues" evidence="1">
    <location>
        <begin position="486"/>
        <end position="495"/>
    </location>
</feature>
<feature type="compositionally biased region" description="Basic and acidic residues" evidence="1">
    <location>
        <begin position="1"/>
        <end position="14"/>
    </location>
</feature>
<sequence>EQRPMAPDPPDRVGEGSLPRAAGREPARGAEHGGGRGVLSARAGKPVPGILRQRRVSAPRSRHPARVGARLHPRLPAAGGVGGAGARLHPAGDRLPLPRAPLAARAAGVPRGVAAGDEDALRAVGLGLRPPLRAQPGRRRRRRGAGDGLPAPRHRADGARHRRVGGVELAMGGARLLGGGRAGARVGGGERGRGGAGGGAGARDPGVGDPVGAAAHRHLSHPSLRRAVRGRLGAGGAPLGHGGAGGDRAAGCAADGAGRGVHGALACHQPQAHGAAAERGVGRGVAAVEAAPARAAPGAAGPRRTPGAPPAGGDAAQPARAPPPIAAAGDVRGHLRAGAADAGRGAGPGGGVGGGGLFRPDPHPPPQRGLRLPARPGPHGVPQGAAARSLCRGGGADLRARRPVRGGAVGGAGQRGRQHAHRALPVARRARPPGAAAGMVDGRVGQPALPPDALPPFHGGCPERTVRGQGDADPLRQAPGARRAGRAGGAHGHGGPLAHERIGHRGGTGGGRGAHPRLPAAHLGRGRFVPCLRRFARRAGL</sequence>
<evidence type="ECO:0000313" key="2">
    <source>
        <dbReference type="EMBL" id="CAA9294591.1"/>
    </source>
</evidence>
<feature type="non-terminal residue" evidence="2">
    <location>
        <position position="1"/>
    </location>
</feature>
<feature type="region of interest" description="Disordered" evidence="1">
    <location>
        <begin position="293"/>
        <end position="327"/>
    </location>
</feature>
<evidence type="ECO:0000256" key="1">
    <source>
        <dbReference type="SAM" id="MobiDB-lite"/>
    </source>
</evidence>